<keyword evidence="6" id="KW-1185">Reference proteome</keyword>
<dbReference type="InterPro" id="IPR029063">
    <property type="entry name" value="SAM-dependent_MTases_sf"/>
</dbReference>
<dbReference type="PANTHER" id="PTHR43591:SF24">
    <property type="entry name" value="2-METHOXY-6-POLYPRENYL-1,4-BENZOQUINOL METHYLASE, MITOCHONDRIAL"/>
    <property type="match status" value="1"/>
</dbReference>
<feature type="binding site" evidence="4">
    <location>
        <position position="89"/>
    </location>
    <ligand>
        <name>S-adenosyl-L-methionine</name>
        <dbReference type="ChEBI" id="CHEBI:59789"/>
    </ligand>
</feature>
<evidence type="ECO:0000256" key="3">
    <source>
        <dbReference type="ARBA" id="ARBA00022691"/>
    </source>
</evidence>
<dbReference type="NCBIfam" id="NF001241">
    <property type="entry name" value="PRK00216.1-2"/>
    <property type="match status" value="1"/>
</dbReference>
<dbReference type="Pfam" id="PF01209">
    <property type="entry name" value="Ubie_methyltran"/>
    <property type="match status" value="1"/>
</dbReference>
<keyword evidence="1 4" id="KW-0489">Methyltransferase</keyword>
<feature type="binding site" evidence="4">
    <location>
        <position position="128"/>
    </location>
    <ligand>
        <name>S-adenosyl-L-methionine</name>
        <dbReference type="ChEBI" id="CHEBI:59789"/>
    </ligand>
</feature>
<dbReference type="RefSeq" id="WP_093251041.1">
    <property type="nucleotide sequence ID" value="NZ_FNGP01000003.1"/>
</dbReference>
<name>A0A1G9KL13_9ACTN</name>
<dbReference type="EC" id="2.1.1.163" evidence="4"/>
<dbReference type="Proteomes" id="UP000199475">
    <property type="component" value="Unassembled WGS sequence"/>
</dbReference>
<evidence type="ECO:0000256" key="2">
    <source>
        <dbReference type="ARBA" id="ARBA00022679"/>
    </source>
</evidence>
<dbReference type="Gene3D" id="3.40.50.150">
    <property type="entry name" value="Vaccinia Virus protein VP39"/>
    <property type="match status" value="1"/>
</dbReference>
<feature type="binding site" evidence="4">
    <location>
        <position position="71"/>
    </location>
    <ligand>
        <name>S-adenosyl-L-methionine</name>
        <dbReference type="ChEBI" id="CHEBI:59789"/>
    </ligand>
</feature>
<evidence type="ECO:0000313" key="6">
    <source>
        <dbReference type="Proteomes" id="UP000199475"/>
    </source>
</evidence>
<sequence>MTAAQSSSSGHRATLDKHRDDVSGMFDAIASRYDLLNDILSLGQDRAWRRRTVAAVAPKQGELVLDLAAGTGTSSVALAELGPVVVAADLSFGMLKQGRLQYPELDFVNADALRLPFGDGTFDAVTISYGLRNVENTLGALKEMLRVTKPGGRVVVNEFSTPSNPVFRHVYNNYLLRALPPLAKISPNPAAYSYLAESILAWPDQQGLADLMVEAGWTGVEWQNLSGGIVALHRGWRP</sequence>
<dbReference type="UniPathway" id="UPA00079">
    <property type="reaction ID" value="UER00169"/>
</dbReference>
<dbReference type="AlphaFoldDB" id="A0A1G9KL13"/>
<keyword evidence="2 4" id="KW-0808">Transferase</keyword>
<comment type="catalytic activity">
    <reaction evidence="4">
        <text>a 2-demethylmenaquinol + S-adenosyl-L-methionine = a menaquinol + S-adenosyl-L-homocysteine + H(+)</text>
        <dbReference type="Rhea" id="RHEA:42640"/>
        <dbReference type="Rhea" id="RHEA-COMP:9539"/>
        <dbReference type="Rhea" id="RHEA-COMP:9563"/>
        <dbReference type="ChEBI" id="CHEBI:15378"/>
        <dbReference type="ChEBI" id="CHEBI:18151"/>
        <dbReference type="ChEBI" id="CHEBI:55437"/>
        <dbReference type="ChEBI" id="CHEBI:57856"/>
        <dbReference type="ChEBI" id="CHEBI:59789"/>
        <dbReference type="EC" id="2.1.1.163"/>
    </reaction>
</comment>
<keyword evidence="3 4" id="KW-0949">S-adenosyl-L-methionine</keyword>
<dbReference type="PROSITE" id="PS01183">
    <property type="entry name" value="UBIE_1"/>
    <property type="match status" value="1"/>
</dbReference>
<dbReference type="InterPro" id="IPR004033">
    <property type="entry name" value="UbiE/COQ5_MeTrFase"/>
</dbReference>
<keyword evidence="4" id="KW-0474">Menaquinone biosynthesis</keyword>
<organism evidence="5 6">
    <name type="scientific">Tessaracoccus oleiagri</name>
    <dbReference type="NCBI Taxonomy" id="686624"/>
    <lineage>
        <taxon>Bacteria</taxon>
        <taxon>Bacillati</taxon>
        <taxon>Actinomycetota</taxon>
        <taxon>Actinomycetes</taxon>
        <taxon>Propionibacteriales</taxon>
        <taxon>Propionibacteriaceae</taxon>
        <taxon>Tessaracoccus</taxon>
    </lineage>
</organism>
<proteinExistence type="inferred from homology"/>
<dbReference type="PROSITE" id="PS51608">
    <property type="entry name" value="SAM_MT_UBIE"/>
    <property type="match status" value="1"/>
</dbReference>
<dbReference type="EMBL" id="FNGP01000003">
    <property type="protein sequence ID" value="SDL50500.1"/>
    <property type="molecule type" value="Genomic_DNA"/>
</dbReference>
<dbReference type="STRING" id="686624.SAMN04488242_1708"/>
<reference evidence="5 6" key="1">
    <citation type="submission" date="2016-10" db="EMBL/GenBank/DDBJ databases">
        <authorList>
            <person name="de Groot N.N."/>
        </authorList>
    </citation>
    <scope>NUCLEOTIDE SEQUENCE [LARGE SCALE GENOMIC DNA]</scope>
    <source>
        <strain evidence="5 6">CGMCC 1.9159</strain>
    </source>
</reference>
<accession>A0A1G9KL13</accession>
<gene>
    <name evidence="4" type="primary">menG</name>
    <name evidence="5" type="ORF">SAMN04488242_1708</name>
</gene>
<comment type="function">
    <text evidence="4">Methyltransferase required for the conversion of demethylmenaquinol (DMKH2) to menaquinol (MKH2).</text>
</comment>
<dbReference type="InterPro" id="IPR023576">
    <property type="entry name" value="UbiE/COQ5_MeTrFase_CS"/>
</dbReference>
<dbReference type="SUPFAM" id="SSF53335">
    <property type="entry name" value="S-adenosyl-L-methionine-dependent methyltransferases"/>
    <property type="match status" value="1"/>
</dbReference>
<dbReference type="HAMAP" id="MF_01813">
    <property type="entry name" value="MenG_UbiE_methyltr"/>
    <property type="match status" value="1"/>
</dbReference>
<evidence type="ECO:0000256" key="1">
    <source>
        <dbReference type="ARBA" id="ARBA00022603"/>
    </source>
</evidence>
<dbReference type="OrthoDB" id="9808140at2"/>
<evidence type="ECO:0000256" key="4">
    <source>
        <dbReference type="HAMAP-Rule" id="MF_01813"/>
    </source>
</evidence>
<comment type="similarity">
    <text evidence="4">Belongs to the class I-like SAM-binding methyltransferase superfamily. MenG/UbiE family.</text>
</comment>
<dbReference type="GO" id="GO:0009234">
    <property type="term" value="P:menaquinone biosynthetic process"/>
    <property type="evidence" value="ECO:0007669"/>
    <property type="project" value="UniProtKB-UniRule"/>
</dbReference>
<dbReference type="GO" id="GO:0032259">
    <property type="term" value="P:methylation"/>
    <property type="evidence" value="ECO:0007669"/>
    <property type="project" value="UniProtKB-KW"/>
</dbReference>
<protein>
    <recommendedName>
        <fullName evidence="4">Demethylmenaquinone methyltransferase</fullName>
        <ecNumber evidence="4">2.1.1.163</ecNumber>
    </recommendedName>
</protein>
<dbReference type="GO" id="GO:0043770">
    <property type="term" value="F:demethylmenaquinone methyltransferase activity"/>
    <property type="evidence" value="ECO:0007669"/>
    <property type="project" value="UniProtKB-UniRule"/>
</dbReference>
<comment type="pathway">
    <text evidence="4">Quinol/quinone metabolism; menaquinone biosynthesis; menaquinol from 1,4-dihydroxy-2-naphthoate: step 2/2.</text>
</comment>
<dbReference type="PANTHER" id="PTHR43591">
    <property type="entry name" value="METHYLTRANSFERASE"/>
    <property type="match status" value="1"/>
</dbReference>
<dbReference type="NCBIfam" id="TIGR01934">
    <property type="entry name" value="MenG_MenH_UbiE"/>
    <property type="match status" value="1"/>
</dbReference>
<evidence type="ECO:0000313" key="5">
    <source>
        <dbReference type="EMBL" id="SDL50500.1"/>
    </source>
</evidence>
<dbReference type="CDD" id="cd02440">
    <property type="entry name" value="AdoMet_MTases"/>
    <property type="match status" value="1"/>
</dbReference>
<feature type="binding site" evidence="4">
    <location>
        <begin position="111"/>
        <end position="112"/>
    </location>
    <ligand>
        <name>S-adenosyl-L-methionine</name>
        <dbReference type="ChEBI" id="CHEBI:59789"/>
    </ligand>
</feature>